<feature type="chain" id="PRO_5034095208" description="Fucolectin tachylectin-4 pentraxin-1 domain-containing protein" evidence="10">
    <location>
        <begin position="30"/>
        <end position="200"/>
    </location>
</feature>
<keyword evidence="7" id="KW-0430">Lectin</keyword>
<keyword evidence="9" id="KW-1015">Disulfide bond</keyword>
<evidence type="ECO:0000256" key="1">
    <source>
        <dbReference type="ARBA" id="ARBA00002219"/>
    </source>
</evidence>
<keyword evidence="13" id="KW-1185">Reference proteome</keyword>
<dbReference type="SMART" id="SM00607">
    <property type="entry name" value="FTP"/>
    <property type="match status" value="1"/>
</dbReference>
<evidence type="ECO:0000256" key="7">
    <source>
        <dbReference type="ARBA" id="ARBA00022734"/>
    </source>
</evidence>
<evidence type="ECO:0000256" key="2">
    <source>
        <dbReference type="ARBA" id="ARBA00004613"/>
    </source>
</evidence>
<evidence type="ECO:0000256" key="10">
    <source>
        <dbReference type="SAM" id="SignalP"/>
    </source>
</evidence>
<reference evidence="12" key="2">
    <citation type="submission" date="2025-08" db="UniProtKB">
        <authorList>
            <consortium name="Ensembl"/>
        </authorList>
    </citation>
    <scope>IDENTIFICATION</scope>
</reference>
<dbReference type="Pfam" id="PF22633">
    <property type="entry name" value="F5_F8_type_C_2"/>
    <property type="match status" value="1"/>
</dbReference>
<keyword evidence="8" id="KW-0106">Calcium</keyword>
<reference evidence="12" key="1">
    <citation type="submission" date="2020-06" db="EMBL/GenBank/DDBJ databases">
        <authorList>
            <consortium name="Wellcome Sanger Institute Data Sharing"/>
        </authorList>
    </citation>
    <scope>NUCLEOTIDE SEQUENCE [LARGE SCALE GENOMIC DNA]</scope>
</reference>
<organism evidence="12 13">
    <name type="scientific">Gouania willdenowi</name>
    <name type="common">Blunt-snouted clingfish</name>
    <name type="synonym">Lepadogaster willdenowi</name>
    <dbReference type="NCBI Taxonomy" id="441366"/>
    <lineage>
        <taxon>Eukaryota</taxon>
        <taxon>Metazoa</taxon>
        <taxon>Chordata</taxon>
        <taxon>Craniata</taxon>
        <taxon>Vertebrata</taxon>
        <taxon>Euteleostomi</taxon>
        <taxon>Actinopterygii</taxon>
        <taxon>Neopterygii</taxon>
        <taxon>Teleostei</taxon>
        <taxon>Neoteleostei</taxon>
        <taxon>Acanthomorphata</taxon>
        <taxon>Ovalentaria</taxon>
        <taxon>Blenniimorphae</taxon>
        <taxon>Blenniiformes</taxon>
        <taxon>Gobiesocoidei</taxon>
        <taxon>Gobiesocidae</taxon>
        <taxon>Gobiesocinae</taxon>
        <taxon>Gouania</taxon>
    </lineage>
</organism>
<protein>
    <recommendedName>
        <fullName evidence="11">Fucolectin tachylectin-4 pentraxin-1 domain-containing protein</fullName>
    </recommendedName>
</protein>
<comment type="function">
    <text evidence="1">Acts as a defensive agent. Recognizes blood group fucosylated oligosaccharides including A, B, H and Lewis B-type antigens. Does not recognize Lewis A antigen and has low affinity for monovalent haptens.</text>
</comment>
<evidence type="ECO:0000256" key="3">
    <source>
        <dbReference type="ARBA" id="ARBA00010147"/>
    </source>
</evidence>
<dbReference type="GO" id="GO:0001868">
    <property type="term" value="P:regulation of complement activation, lectin pathway"/>
    <property type="evidence" value="ECO:0007669"/>
    <property type="project" value="UniProtKB-ARBA"/>
</dbReference>
<dbReference type="Proteomes" id="UP000694680">
    <property type="component" value="Chromosome 16"/>
</dbReference>
<dbReference type="GO" id="GO:0042806">
    <property type="term" value="F:fucose binding"/>
    <property type="evidence" value="ECO:0007669"/>
    <property type="project" value="UniProtKB-ARBA"/>
</dbReference>
<comment type="subunit">
    <text evidence="4">Homotrimer.</text>
</comment>
<comment type="subcellular location">
    <subcellularLocation>
        <location evidence="2">Secreted</location>
    </subcellularLocation>
</comment>
<dbReference type="GO" id="GO:0005576">
    <property type="term" value="C:extracellular region"/>
    <property type="evidence" value="ECO:0007669"/>
    <property type="project" value="UniProtKB-SubCell"/>
</dbReference>
<sequence length="200" mass="22638">MIFGASLVRRMMMMVWTVLFTSLMSLISGESLRGETRQSSNYYSTGTLYSSHRAMDGDRSTCAHTMKLLNSWWRIDLLGVYDISSITFSYSGHPHVDMTDGRIHVGNSRKNNGTANPLNENYMSLHSFDSGVSGRYITITVPGTRFLILCEVNITGTVKGNRLMMKKPTKQCWKCLFIRLPHGQPPVLLVRLPKYKYIAS</sequence>
<proteinExistence type="inferred from homology"/>
<dbReference type="GO" id="GO:0010185">
    <property type="term" value="P:regulation of cellular defense response"/>
    <property type="evidence" value="ECO:0007669"/>
    <property type="project" value="UniProtKB-ARBA"/>
</dbReference>
<evidence type="ECO:0000256" key="6">
    <source>
        <dbReference type="ARBA" id="ARBA00022723"/>
    </source>
</evidence>
<evidence type="ECO:0000256" key="5">
    <source>
        <dbReference type="ARBA" id="ARBA00022525"/>
    </source>
</evidence>
<comment type="similarity">
    <text evidence="3">Belongs to the fucolectin family.</text>
</comment>
<feature type="signal peptide" evidence="10">
    <location>
        <begin position="1"/>
        <end position="29"/>
    </location>
</feature>
<dbReference type="Gene3D" id="2.60.120.260">
    <property type="entry name" value="Galactose-binding domain-like"/>
    <property type="match status" value="1"/>
</dbReference>
<dbReference type="PANTHER" id="PTHR45713:SF8">
    <property type="entry name" value="SI:CH211-215K15.4"/>
    <property type="match status" value="1"/>
</dbReference>
<evidence type="ECO:0000259" key="11">
    <source>
        <dbReference type="SMART" id="SM00607"/>
    </source>
</evidence>
<name>A0A8C5GA39_GOUWI</name>
<evidence type="ECO:0000313" key="13">
    <source>
        <dbReference type="Proteomes" id="UP000694680"/>
    </source>
</evidence>
<dbReference type="Ensembl" id="ENSGWIT00000028353.1">
    <property type="protein sequence ID" value="ENSGWIP00000025965.1"/>
    <property type="gene ID" value="ENSGWIG00000013625.1"/>
</dbReference>
<feature type="domain" description="Fucolectin tachylectin-4 pentraxin-1" evidence="11">
    <location>
        <begin position="32"/>
        <end position="159"/>
    </location>
</feature>
<dbReference type="PANTHER" id="PTHR45713">
    <property type="entry name" value="FTP DOMAIN-CONTAINING PROTEIN"/>
    <property type="match status" value="1"/>
</dbReference>
<evidence type="ECO:0000256" key="8">
    <source>
        <dbReference type="ARBA" id="ARBA00022837"/>
    </source>
</evidence>
<dbReference type="SUPFAM" id="SSF49785">
    <property type="entry name" value="Galactose-binding domain-like"/>
    <property type="match status" value="1"/>
</dbReference>
<dbReference type="AlphaFoldDB" id="A0A8C5GA39"/>
<keyword evidence="5" id="KW-0964">Secreted</keyword>
<keyword evidence="6" id="KW-0479">Metal-binding</keyword>
<dbReference type="InterPro" id="IPR051941">
    <property type="entry name" value="BG_Antigen-Binding_Lectin"/>
</dbReference>
<accession>A0A8C5GA39</accession>
<evidence type="ECO:0000256" key="9">
    <source>
        <dbReference type="ARBA" id="ARBA00023157"/>
    </source>
</evidence>
<keyword evidence="10" id="KW-0732">Signal</keyword>
<reference evidence="12" key="3">
    <citation type="submission" date="2025-09" db="UniProtKB">
        <authorList>
            <consortium name="Ensembl"/>
        </authorList>
    </citation>
    <scope>IDENTIFICATION</scope>
</reference>
<dbReference type="GO" id="GO:0046872">
    <property type="term" value="F:metal ion binding"/>
    <property type="evidence" value="ECO:0007669"/>
    <property type="project" value="UniProtKB-KW"/>
</dbReference>
<dbReference type="InterPro" id="IPR006585">
    <property type="entry name" value="FTP1"/>
</dbReference>
<evidence type="ECO:0000313" key="12">
    <source>
        <dbReference type="Ensembl" id="ENSGWIP00000025965.1"/>
    </source>
</evidence>
<evidence type="ECO:0000256" key="4">
    <source>
        <dbReference type="ARBA" id="ARBA00011233"/>
    </source>
</evidence>
<dbReference type="InterPro" id="IPR008979">
    <property type="entry name" value="Galactose-bd-like_sf"/>
</dbReference>